<dbReference type="PANTHER" id="PTHR23169:SF23">
    <property type="entry name" value="SHORT STOP, ISOFORM H"/>
    <property type="match status" value="1"/>
</dbReference>
<evidence type="ECO:0000256" key="1">
    <source>
        <dbReference type="SAM" id="Coils"/>
    </source>
</evidence>
<evidence type="ECO:0000256" key="2">
    <source>
        <dbReference type="SAM" id="MobiDB-lite"/>
    </source>
</evidence>
<dbReference type="GO" id="GO:0030056">
    <property type="term" value="C:hemidesmosome"/>
    <property type="evidence" value="ECO:0007669"/>
    <property type="project" value="TreeGrafter"/>
</dbReference>
<dbReference type="AlphaFoldDB" id="J9EK78"/>
<name>J9EK78_WUCBA</name>
<dbReference type="InterPro" id="IPR043197">
    <property type="entry name" value="Plakin"/>
</dbReference>
<reference evidence="4" key="1">
    <citation type="submission" date="2012-08" db="EMBL/GenBank/DDBJ databases">
        <title>The Genome Sequence of Wuchereria bancrofti.</title>
        <authorList>
            <person name="Nutman T.B."/>
            <person name="Fink D.L."/>
            <person name="Russ C."/>
            <person name="Young S."/>
            <person name="Zeng Q."/>
            <person name="Koehrsen M."/>
            <person name="Alvarado L."/>
            <person name="Berlin A."/>
            <person name="Chapman S.B."/>
            <person name="Chen Z."/>
            <person name="Freedman E."/>
            <person name="Gellesch M."/>
            <person name="Goldberg J."/>
            <person name="Griggs A."/>
            <person name="Gujja S."/>
            <person name="Heilman E.R."/>
            <person name="Heiman D."/>
            <person name="Hepburn T."/>
            <person name="Howarth C."/>
            <person name="Jen D."/>
            <person name="Larson L."/>
            <person name="Lewis B."/>
            <person name="Mehta T."/>
            <person name="Park D."/>
            <person name="Pearson M."/>
            <person name="Roberts A."/>
            <person name="Saif S."/>
            <person name="Shea T."/>
            <person name="Shenoy N."/>
            <person name="Sisk P."/>
            <person name="Stolte C."/>
            <person name="Sykes S."/>
            <person name="Walk T."/>
            <person name="White J."/>
            <person name="Yandava C."/>
            <person name="Haas B."/>
            <person name="Henn M.R."/>
            <person name="Nusbaum C."/>
            <person name="Birren B."/>
        </authorList>
    </citation>
    <scope>NUCLEOTIDE SEQUENCE [LARGE SCALE GENOMIC DNA]</scope>
    <source>
        <strain evidence="4">NA</strain>
    </source>
</reference>
<feature type="non-terminal residue" evidence="3">
    <location>
        <position position="632"/>
    </location>
</feature>
<dbReference type="GO" id="GO:0005198">
    <property type="term" value="F:structural molecule activity"/>
    <property type="evidence" value="ECO:0007669"/>
    <property type="project" value="TreeGrafter"/>
</dbReference>
<dbReference type="GO" id="GO:0045104">
    <property type="term" value="P:intermediate filament cytoskeleton organization"/>
    <property type="evidence" value="ECO:0007669"/>
    <property type="project" value="InterPro"/>
</dbReference>
<dbReference type="EMBL" id="ADBV01002792">
    <property type="protein sequence ID" value="EJW82563.1"/>
    <property type="molecule type" value="Genomic_DNA"/>
</dbReference>
<proteinExistence type="predicted"/>
<dbReference type="Gene3D" id="1.20.58.60">
    <property type="match status" value="2"/>
</dbReference>
<dbReference type="PANTHER" id="PTHR23169">
    <property type="entry name" value="ENVOPLAKIN"/>
    <property type="match status" value="1"/>
</dbReference>
<feature type="compositionally biased region" description="Basic and acidic residues" evidence="2">
    <location>
        <begin position="460"/>
        <end position="589"/>
    </location>
</feature>
<dbReference type="Proteomes" id="UP000004810">
    <property type="component" value="Unassembled WGS sequence"/>
</dbReference>
<dbReference type="GO" id="GO:0005882">
    <property type="term" value="C:intermediate filament"/>
    <property type="evidence" value="ECO:0007669"/>
    <property type="project" value="TreeGrafter"/>
</dbReference>
<feature type="coiled-coil region" evidence="1">
    <location>
        <begin position="311"/>
        <end position="338"/>
    </location>
</feature>
<evidence type="ECO:0000313" key="3">
    <source>
        <dbReference type="EMBL" id="EJW82563.1"/>
    </source>
</evidence>
<dbReference type="GO" id="GO:0042060">
    <property type="term" value="P:wound healing"/>
    <property type="evidence" value="ECO:0007669"/>
    <property type="project" value="TreeGrafter"/>
</dbReference>
<dbReference type="GO" id="GO:0031122">
    <property type="term" value="P:cytoplasmic microtubule organization"/>
    <property type="evidence" value="ECO:0007669"/>
    <property type="project" value="TreeGrafter"/>
</dbReference>
<dbReference type="SUPFAM" id="SSF46966">
    <property type="entry name" value="Spectrin repeat"/>
    <property type="match status" value="2"/>
</dbReference>
<feature type="region of interest" description="Disordered" evidence="2">
    <location>
        <begin position="460"/>
        <end position="596"/>
    </location>
</feature>
<keyword evidence="1" id="KW-0175">Coiled coil</keyword>
<feature type="region of interest" description="Disordered" evidence="2">
    <location>
        <begin position="608"/>
        <end position="632"/>
    </location>
</feature>
<dbReference type="SMART" id="SM00150">
    <property type="entry name" value="SPEC"/>
    <property type="match status" value="3"/>
</dbReference>
<sequence>MTPEERDTIIKALNDDVHKLLSELESNDPLAIRLKEELKLTNEHFYDLLNQMNRPKEPEVGVQFDAKIAELLGKLNEAYRNLNDRVMQNIPRSREELEKLTIEHKDFEDGLQTLDVDVSTVNELFRQILEPTPSQRANFDHLSGRWEDLWELSRMYVERLKSLEAVLNGLIEVADIVRQHEILLNSFDDMPASLDKLRGVHSQLLELNMVLQQQQTIVDAVNRNIALLRQHVSRTRQSPNHPDVDRLEDEVQTSTVRWENVCSQVVDRLKTAEHALQTQMVYRTEYENEIRWLDSVEATINSLRKPEELRPEQYQQQLDQLIAEYSQLQERTEAVENVNREGGKFIREAKGYDNRLIQYMENVMNIHGPNIRNRFRRSIPQPKNGVQQVTEELEHLNRRFAQLSSLILERRNIMQEEGERRRAEEEEKRRQFEAARLKALEDADRLRKQRKAAEDARRAAEEADRLRREREAAEDARRRAEDEVRRRMEEDARRRAAEDAARQKAEEDARRREMEDAERERKRKEDRDRRRREEEERRRREDEAERERERKRLDDERRRAEEDRRRQEEHERRLREEEEWRYREKEQKPKMPNLSHGIQQAIVSEGGELEEFEESQNVPERATIAEHEDEMQ</sequence>
<dbReference type="GO" id="GO:0016020">
    <property type="term" value="C:membrane"/>
    <property type="evidence" value="ECO:0007669"/>
    <property type="project" value="TreeGrafter"/>
</dbReference>
<evidence type="ECO:0000313" key="4">
    <source>
        <dbReference type="Proteomes" id="UP000004810"/>
    </source>
</evidence>
<comment type="caution">
    <text evidence="3">The sequence shown here is derived from an EMBL/GenBank/DDBJ whole genome shotgun (WGS) entry which is preliminary data.</text>
</comment>
<protein>
    <submittedName>
        <fullName evidence="3">Uncharacterized protein</fullName>
    </submittedName>
</protein>
<organism evidence="3 4">
    <name type="scientific">Wuchereria bancrofti</name>
    <dbReference type="NCBI Taxonomy" id="6293"/>
    <lineage>
        <taxon>Eukaryota</taxon>
        <taxon>Metazoa</taxon>
        <taxon>Ecdysozoa</taxon>
        <taxon>Nematoda</taxon>
        <taxon>Chromadorea</taxon>
        <taxon>Rhabditida</taxon>
        <taxon>Spirurina</taxon>
        <taxon>Spiruromorpha</taxon>
        <taxon>Filarioidea</taxon>
        <taxon>Onchocercidae</taxon>
        <taxon>Wuchereria</taxon>
    </lineage>
</organism>
<gene>
    <name evidence="3" type="ORF">WUBG_06526</name>
</gene>
<dbReference type="InterPro" id="IPR018159">
    <property type="entry name" value="Spectrin/alpha-actinin"/>
</dbReference>
<accession>J9EK78</accession>
<dbReference type="GO" id="GO:0005737">
    <property type="term" value="C:cytoplasm"/>
    <property type="evidence" value="ECO:0007669"/>
    <property type="project" value="TreeGrafter"/>
</dbReference>